<evidence type="ECO:0008006" key="5">
    <source>
        <dbReference type="Google" id="ProtNLM"/>
    </source>
</evidence>
<accession>A0A4U0Y2F1</accession>
<comment type="caution">
    <text evidence="3">The sequence shown here is derived from an EMBL/GenBank/DDBJ whole genome shotgun (WGS) entry which is preliminary data.</text>
</comment>
<evidence type="ECO:0000313" key="4">
    <source>
        <dbReference type="Proteomes" id="UP000309340"/>
    </source>
</evidence>
<feature type="compositionally biased region" description="Polar residues" evidence="2">
    <location>
        <begin position="475"/>
        <end position="484"/>
    </location>
</feature>
<feature type="region of interest" description="Disordered" evidence="2">
    <location>
        <begin position="474"/>
        <end position="493"/>
    </location>
</feature>
<feature type="region of interest" description="Disordered" evidence="2">
    <location>
        <begin position="25"/>
        <end position="46"/>
    </location>
</feature>
<dbReference type="Proteomes" id="UP000309340">
    <property type="component" value="Unassembled WGS sequence"/>
</dbReference>
<evidence type="ECO:0000256" key="2">
    <source>
        <dbReference type="SAM" id="MobiDB-lite"/>
    </source>
</evidence>
<evidence type="ECO:0000313" key="3">
    <source>
        <dbReference type="EMBL" id="TKA82548.1"/>
    </source>
</evidence>
<organism evidence="3 4">
    <name type="scientific">Friedmanniomyces simplex</name>
    <dbReference type="NCBI Taxonomy" id="329884"/>
    <lineage>
        <taxon>Eukaryota</taxon>
        <taxon>Fungi</taxon>
        <taxon>Dikarya</taxon>
        <taxon>Ascomycota</taxon>
        <taxon>Pezizomycotina</taxon>
        <taxon>Dothideomycetes</taxon>
        <taxon>Dothideomycetidae</taxon>
        <taxon>Mycosphaerellales</taxon>
        <taxon>Teratosphaeriaceae</taxon>
        <taxon>Friedmanniomyces</taxon>
    </lineage>
</organism>
<name>A0A4U0Y2F1_9PEZI</name>
<keyword evidence="1" id="KW-0175">Coiled coil</keyword>
<proteinExistence type="predicted"/>
<gene>
    <name evidence="3" type="ORF">B0A55_02286</name>
</gene>
<dbReference type="AlphaFoldDB" id="A0A4U0Y2F1"/>
<feature type="coiled-coil region" evidence="1">
    <location>
        <begin position="513"/>
        <end position="543"/>
    </location>
</feature>
<dbReference type="EMBL" id="NAJQ01000032">
    <property type="protein sequence ID" value="TKA82548.1"/>
    <property type="molecule type" value="Genomic_DNA"/>
</dbReference>
<protein>
    <recommendedName>
        <fullName evidence="5">F-box domain-containing protein</fullName>
    </recommendedName>
</protein>
<evidence type="ECO:0000256" key="1">
    <source>
        <dbReference type="SAM" id="Coils"/>
    </source>
</evidence>
<keyword evidence="4" id="KW-1185">Reference proteome</keyword>
<dbReference type="STRING" id="329884.A0A4U0Y2F1"/>
<dbReference type="OrthoDB" id="3927833at2759"/>
<feature type="region of interest" description="Disordered" evidence="2">
    <location>
        <begin position="638"/>
        <end position="708"/>
    </location>
</feature>
<sequence length="708" mass="79741">MTTFAAPASKRPRRVLEHPLRLANYHQSHDPQDGTESGNGGQRGIKRKSSAVLVSIKEWKIAKSQLDGGPRRLYLMEFPDELLLKILSYIVAPTSKSSISRDNLAYNFGVTMESPITGRSFVPPAEYRNYRSTTANLSACKRMYALSKEAYFTRNRFILAISGGANWTRSKAFYGVGTFVDRQVYYDNITQLQLSVSLRGEGPIEEMMGLLEPVLRKFKKLGSVDLYMERWWRALPKPTAETIARVQALVATMQTAERRVTFTVAKVEQGTLTPTVLAAQHTLAPPFPHLAETLAKLPIAKVKDRIVFIPPYDYHTALDEYNARWETVLPHQTTRPLPSVGLDLFGLQSHAFIDAEGANPSVLSWPRATLLKANAFRFYCKVYGLGMGVVQRDREVKLKLRAEKTEGAEVRLLLRFLLLKEQHRFSAESMKWRTGLPGVFKDEINEGMVVVAVREAVQELIVEWRSGSLEEIQIPSHQQEPNSQHSDDDGVGAEDKVEFPEVSSGRMGSVGFVAFEEEVVSQAEAELNEDEREEEEAEELMGRVYNTNTNNCKVYGLGMGVVQRDREVKLKLRAEKTEGAEVRLLLRFLLLKEQHRFSAESMKWRTGLPGVFKDEINEGMVVVAVREAVQELIVECTGDGEDVEMGHGQEEDEQYEGEDDEDEGDEDEGDEDEGDEDEGDEDEGDEDEGDEDEGDDYDDDNDDMDSIS</sequence>
<reference evidence="3 4" key="1">
    <citation type="submission" date="2017-03" db="EMBL/GenBank/DDBJ databases">
        <title>Genomes of endolithic fungi from Antarctica.</title>
        <authorList>
            <person name="Coleine C."/>
            <person name="Masonjones S."/>
            <person name="Stajich J.E."/>
        </authorList>
    </citation>
    <scope>NUCLEOTIDE SEQUENCE [LARGE SCALE GENOMIC DNA]</scope>
    <source>
        <strain evidence="3 4">CCFEE 5184</strain>
    </source>
</reference>
<feature type="compositionally biased region" description="Acidic residues" evidence="2">
    <location>
        <begin position="650"/>
        <end position="708"/>
    </location>
</feature>